<name>A0A8X6U1Z1_NEPPI</name>
<feature type="transmembrane region" description="Helical" evidence="1">
    <location>
        <begin position="58"/>
        <end position="78"/>
    </location>
</feature>
<keyword evidence="1" id="KW-0812">Transmembrane</keyword>
<evidence type="ECO:0000313" key="3">
    <source>
        <dbReference type="Proteomes" id="UP000887013"/>
    </source>
</evidence>
<reference evidence="2" key="1">
    <citation type="submission" date="2020-08" db="EMBL/GenBank/DDBJ databases">
        <title>Multicomponent nature underlies the extraordinary mechanical properties of spider dragline silk.</title>
        <authorList>
            <person name="Kono N."/>
            <person name="Nakamura H."/>
            <person name="Mori M."/>
            <person name="Yoshida Y."/>
            <person name="Ohtoshi R."/>
            <person name="Malay A.D."/>
            <person name="Moran D.A.P."/>
            <person name="Tomita M."/>
            <person name="Numata K."/>
            <person name="Arakawa K."/>
        </authorList>
    </citation>
    <scope>NUCLEOTIDE SEQUENCE</scope>
</reference>
<dbReference type="AlphaFoldDB" id="A0A8X6U1Z1"/>
<evidence type="ECO:0000256" key="1">
    <source>
        <dbReference type="SAM" id="Phobius"/>
    </source>
</evidence>
<evidence type="ECO:0000313" key="2">
    <source>
        <dbReference type="EMBL" id="GFT66928.1"/>
    </source>
</evidence>
<proteinExistence type="predicted"/>
<accession>A0A8X6U1Z1</accession>
<gene>
    <name evidence="2" type="ORF">NPIL_508141</name>
</gene>
<keyword evidence="1" id="KW-1133">Transmembrane helix</keyword>
<keyword evidence="1" id="KW-0472">Membrane</keyword>
<sequence>MVTDSLHPNQSEKTCQTSRNLSDCLLYPNSMNKLILDPLLMPDPSNPAYSMSWPLPRLIVKLVFLMFSIFCNLLIHVLKRRKRQLQLALDSK</sequence>
<protein>
    <submittedName>
        <fullName evidence="2">Uncharacterized protein</fullName>
    </submittedName>
</protein>
<dbReference type="Proteomes" id="UP000887013">
    <property type="component" value="Unassembled WGS sequence"/>
</dbReference>
<comment type="caution">
    <text evidence="2">The sequence shown here is derived from an EMBL/GenBank/DDBJ whole genome shotgun (WGS) entry which is preliminary data.</text>
</comment>
<keyword evidence="3" id="KW-1185">Reference proteome</keyword>
<organism evidence="2 3">
    <name type="scientific">Nephila pilipes</name>
    <name type="common">Giant wood spider</name>
    <name type="synonym">Nephila maculata</name>
    <dbReference type="NCBI Taxonomy" id="299642"/>
    <lineage>
        <taxon>Eukaryota</taxon>
        <taxon>Metazoa</taxon>
        <taxon>Ecdysozoa</taxon>
        <taxon>Arthropoda</taxon>
        <taxon>Chelicerata</taxon>
        <taxon>Arachnida</taxon>
        <taxon>Araneae</taxon>
        <taxon>Araneomorphae</taxon>
        <taxon>Entelegynae</taxon>
        <taxon>Araneoidea</taxon>
        <taxon>Nephilidae</taxon>
        <taxon>Nephila</taxon>
    </lineage>
</organism>
<dbReference type="EMBL" id="BMAW01069019">
    <property type="protein sequence ID" value="GFT66928.1"/>
    <property type="molecule type" value="Genomic_DNA"/>
</dbReference>